<evidence type="ECO:0000313" key="2">
    <source>
        <dbReference type="Proteomes" id="UP000324800"/>
    </source>
</evidence>
<dbReference type="Proteomes" id="UP000324800">
    <property type="component" value="Unassembled WGS sequence"/>
</dbReference>
<name>A0A5J4R773_9EUKA</name>
<organism evidence="1 2">
    <name type="scientific">Streblomastix strix</name>
    <dbReference type="NCBI Taxonomy" id="222440"/>
    <lineage>
        <taxon>Eukaryota</taxon>
        <taxon>Metamonada</taxon>
        <taxon>Preaxostyla</taxon>
        <taxon>Oxymonadida</taxon>
        <taxon>Streblomastigidae</taxon>
        <taxon>Streblomastix</taxon>
    </lineage>
</organism>
<feature type="non-terminal residue" evidence="1">
    <location>
        <position position="1"/>
    </location>
</feature>
<accession>A0A5J4R773</accession>
<proteinExistence type="predicted"/>
<dbReference type="AlphaFoldDB" id="A0A5J4R773"/>
<comment type="caution">
    <text evidence="1">The sequence shown here is derived from an EMBL/GenBank/DDBJ whole genome shotgun (WGS) entry which is preliminary data.</text>
</comment>
<dbReference type="EMBL" id="SNRW01043038">
    <property type="protein sequence ID" value="KAA6329572.1"/>
    <property type="molecule type" value="Genomic_DNA"/>
</dbReference>
<sequence length="30" mass="3384">KSKFDIGLLILSDYAIRQKTQSASSEEQVQ</sequence>
<protein>
    <submittedName>
        <fullName evidence="1">Uncharacterized protein</fullName>
    </submittedName>
</protein>
<evidence type="ECO:0000313" key="1">
    <source>
        <dbReference type="EMBL" id="KAA6329572.1"/>
    </source>
</evidence>
<reference evidence="1 2" key="1">
    <citation type="submission" date="2019-03" db="EMBL/GenBank/DDBJ databases">
        <title>Single cell metagenomics reveals metabolic interactions within the superorganism composed of flagellate Streblomastix strix and complex community of Bacteroidetes bacteria on its surface.</title>
        <authorList>
            <person name="Treitli S.C."/>
            <person name="Kolisko M."/>
            <person name="Husnik F."/>
            <person name="Keeling P."/>
            <person name="Hampl V."/>
        </authorList>
    </citation>
    <scope>NUCLEOTIDE SEQUENCE [LARGE SCALE GENOMIC DNA]</scope>
    <source>
        <strain evidence="1">ST1C</strain>
    </source>
</reference>
<gene>
    <name evidence="1" type="ORF">EZS28_053592</name>
</gene>